<organism evidence="1 2">
    <name type="scientific">Solanum commersonii</name>
    <name type="common">Commerson's wild potato</name>
    <name type="synonym">Commerson's nightshade</name>
    <dbReference type="NCBI Taxonomy" id="4109"/>
    <lineage>
        <taxon>Eukaryota</taxon>
        <taxon>Viridiplantae</taxon>
        <taxon>Streptophyta</taxon>
        <taxon>Embryophyta</taxon>
        <taxon>Tracheophyta</taxon>
        <taxon>Spermatophyta</taxon>
        <taxon>Magnoliopsida</taxon>
        <taxon>eudicotyledons</taxon>
        <taxon>Gunneridae</taxon>
        <taxon>Pentapetalae</taxon>
        <taxon>asterids</taxon>
        <taxon>lamiids</taxon>
        <taxon>Solanales</taxon>
        <taxon>Solanaceae</taxon>
        <taxon>Solanoideae</taxon>
        <taxon>Solaneae</taxon>
        <taxon>Solanum</taxon>
    </lineage>
</organism>
<dbReference type="AlphaFoldDB" id="A0A9J5YV09"/>
<accession>A0A9J5YV09</accession>
<protein>
    <submittedName>
        <fullName evidence="1">Uncharacterized protein</fullName>
    </submittedName>
</protein>
<sequence length="86" mass="10094">MTRSDARIGILRVLLDAGDDFRRRCRVKETSDLCFDDFIESETSNCLLSIVLVNTHSLLLHLCRFRARFCAIVLRLYPRLSEDFER</sequence>
<evidence type="ECO:0000313" key="2">
    <source>
        <dbReference type="Proteomes" id="UP000824120"/>
    </source>
</evidence>
<reference evidence="1 2" key="1">
    <citation type="submission" date="2020-09" db="EMBL/GenBank/DDBJ databases">
        <title>De no assembly of potato wild relative species, Solanum commersonii.</title>
        <authorList>
            <person name="Cho K."/>
        </authorList>
    </citation>
    <scope>NUCLEOTIDE SEQUENCE [LARGE SCALE GENOMIC DNA]</scope>
    <source>
        <strain evidence="1">LZ3.2</strain>
        <tissue evidence="1">Leaf</tissue>
    </source>
</reference>
<comment type="caution">
    <text evidence="1">The sequence shown here is derived from an EMBL/GenBank/DDBJ whole genome shotgun (WGS) entry which is preliminary data.</text>
</comment>
<gene>
    <name evidence="1" type="ORF">H5410_025893</name>
</gene>
<dbReference type="EMBL" id="JACXVP010000005">
    <property type="protein sequence ID" value="KAG5604401.1"/>
    <property type="molecule type" value="Genomic_DNA"/>
</dbReference>
<proteinExistence type="predicted"/>
<keyword evidence="2" id="KW-1185">Reference proteome</keyword>
<name>A0A9J5YV09_SOLCO</name>
<dbReference type="Proteomes" id="UP000824120">
    <property type="component" value="Chromosome 5"/>
</dbReference>
<evidence type="ECO:0000313" key="1">
    <source>
        <dbReference type="EMBL" id="KAG5604401.1"/>
    </source>
</evidence>